<dbReference type="AlphaFoldDB" id="A0A835LJ22"/>
<dbReference type="Proteomes" id="UP000631114">
    <property type="component" value="Unassembled WGS sequence"/>
</dbReference>
<sequence>MRNEEQNNKPVTGYPYPTPAAQSSNSGYPYTAPPPANYYTSNPYAPSLHNPTRRAFPARIDNIRLNLHNLWCIKFNTMASSPPPYTGISNKFRYRFAIQCLDIFLTRTLNETKFGAKFASSDAYVGDFFSKKMDRERKSGTVNFNVRLKGLVKFRSSTWRTRVHLLSVLCEGVSIGFTSNSGLGTLAGGPKKCDVKLYLGRNGLDVLVIMPDYICWKMV</sequence>
<comment type="caution">
    <text evidence="2">The sequence shown here is derived from an EMBL/GenBank/DDBJ whole genome shotgun (WGS) entry which is preliminary data.</text>
</comment>
<evidence type="ECO:0000256" key="1">
    <source>
        <dbReference type="SAM" id="MobiDB-lite"/>
    </source>
</evidence>
<protein>
    <submittedName>
        <fullName evidence="2">Uncharacterized protein</fullName>
    </submittedName>
</protein>
<name>A0A835LJ22_9MAGN</name>
<accession>A0A835LJ22</accession>
<keyword evidence="3" id="KW-1185">Reference proteome</keyword>
<dbReference type="OrthoDB" id="695142at2759"/>
<proteinExistence type="predicted"/>
<feature type="region of interest" description="Disordered" evidence="1">
    <location>
        <begin position="1"/>
        <end position="27"/>
    </location>
</feature>
<dbReference type="EMBL" id="JADFTS010000007">
    <property type="protein sequence ID" value="KAF9597428.1"/>
    <property type="molecule type" value="Genomic_DNA"/>
</dbReference>
<gene>
    <name evidence="2" type="ORF">IFM89_018874</name>
</gene>
<evidence type="ECO:0000313" key="3">
    <source>
        <dbReference type="Proteomes" id="UP000631114"/>
    </source>
</evidence>
<evidence type="ECO:0000313" key="2">
    <source>
        <dbReference type="EMBL" id="KAF9597428.1"/>
    </source>
</evidence>
<organism evidence="2 3">
    <name type="scientific">Coptis chinensis</name>
    <dbReference type="NCBI Taxonomy" id="261450"/>
    <lineage>
        <taxon>Eukaryota</taxon>
        <taxon>Viridiplantae</taxon>
        <taxon>Streptophyta</taxon>
        <taxon>Embryophyta</taxon>
        <taxon>Tracheophyta</taxon>
        <taxon>Spermatophyta</taxon>
        <taxon>Magnoliopsida</taxon>
        <taxon>Ranunculales</taxon>
        <taxon>Ranunculaceae</taxon>
        <taxon>Coptidoideae</taxon>
        <taxon>Coptis</taxon>
    </lineage>
</organism>
<reference evidence="2 3" key="1">
    <citation type="submission" date="2020-10" db="EMBL/GenBank/DDBJ databases">
        <title>The Coptis chinensis genome and diversification of protoberbering-type alkaloids.</title>
        <authorList>
            <person name="Wang B."/>
            <person name="Shu S."/>
            <person name="Song C."/>
            <person name="Liu Y."/>
        </authorList>
    </citation>
    <scope>NUCLEOTIDE SEQUENCE [LARGE SCALE GENOMIC DNA]</scope>
    <source>
        <strain evidence="2">HL-2020</strain>
        <tissue evidence="2">Leaf</tissue>
    </source>
</reference>